<dbReference type="PROSITE" id="PS51257">
    <property type="entry name" value="PROKAR_LIPOPROTEIN"/>
    <property type="match status" value="1"/>
</dbReference>
<feature type="chain" id="PRO_5047390484" evidence="1">
    <location>
        <begin position="23"/>
        <end position="315"/>
    </location>
</feature>
<gene>
    <name evidence="2" type="ORF">NP064_13055</name>
</gene>
<dbReference type="RefSeq" id="WP_227570438.1">
    <property type="nucleotide sequence ID" value="NZ_CP101988.1"/>
</dbReference>
<evidence type="ECO:0000313" key="3">
    <source>
        <dbReference type="Proteomes" id="UP001316189"/>
    </source>
</evidence>
<sequence>MRTIPITAAASCALLLLISACASGGDAEPGKGGKADAPLTAYMDALYDIDYQKVHTEEENLIASCMQEAGFEYIPREISSADYGDDDETFEFTEDYAAREGYGYSSPEPESDDAEPVDPNADYLAAMSESERAAYELALWGEQDEPIDDEAEYEWDWTKAGCSGKASNEAWAASPMAAFEDPAYADLNEQISRLYDEAYADPKIAAVDATWSACMNEAGYDFAQVLDANNSFADQYSALWQAADPEAGTDKAAEAALREREVATAVADARCQKEAGYDETLMEVVIAYEKEFVDQHKAELDAWVSQYATAPKASK</sequence>
<evidence type="ECO:0000256" key="1">
    <source>
        <dbReference type="SAM" id="SignalP"/>
    </source>
</evidence>
<reference evidence="2 3" key="1">
    <citation type="submission" date="2022-07" db="EMBL/GenBank/DDBJ databases">
        <title>Novel species in genus cellulomonas.</title>
        <authorList>
            <person name="Ye L."/>
        </authorList>
    </citation>
    <scope>NUCLEOTIDE SEQUENCE [LARGE SCALE GENOMIC DNA]</scope>
    <source>
        <strain evidence="3">zg-Y338</strain>
    </source>
</reference>
<feature type="signal peptide" evidence="1">
    <location>
        <begin position="1"/>
        <end position="22"/>
    </location>
</feature>
<protein>
    <submittedName>
        <fullName evidence="2">Uncharacterized protein</fullName>
    </submittedName>
</protein>
<dbReference type="EMBL" id="CP101988">
    <property type="protein sequence ID" value="UUI74706.1"/>
    <property type="molecule type" value="Genomic_DNA"/>
</dbReference>
<keyword evidence="1" id="KW-0732">Signal</keyword>
<organism evidence="2 3">
    <name type="scientific">Cellulomonas chengniuliangii</name>
    <dbReference type="NCBI Taxonomy" id="2968084"/>
    <lineage>
        <taxon>Bacteria</taxon>
        <taxon>Bacillati</taxon>
        <taxon>Actinomycetota</taxon>
        <taxon>Actinomycetes</taxon>
        <taxon>Micrococcales</taxon>
        <taxon>Cellulomonadaceae</taxon>
        <taxon>Cellulomonas</taxon>
    </lineage>
</organism>
<evidence type="ECO:0000313" key="2">
    <source>
        <dbReference type="EMBL" id="UUI74706.1"/>
    </source>
</evidence>
<proteinExistence type="predicted"/>
<keyword evidence="3" id="KW-1185">Reference proteome</keyword>
<accession>A0ABY5KZP5</accession>
<name>A0ABY5KZP5_9CELL</name>
<dbReference type="Proteomes" id="UP001316189">
    <property type="component" value="Chromosome"/>
</dbReference>